<dbReference type="PROSITE" id="PS51293">
    <property type="entry name" value="SANT"/>
    <property type="match status" value="1"/>
</dbReference>
<dbReference type="FunFam" id="1.10.10.60:FF:000321">
    <property type="entry name" value="Small nuclear RNA-activating complex, polypeptide 4"/>
    <property type="match status" value="1"/>
</dbReference>
<feature type="region of interest" description="Disordered" evidence="11">
    <location>
        <begin position="700"/>
        <end position="725"/>
    </location>
</feature>
<feature type="compositionally biased region" description="Low complexity" evidence="11">
    <location>
        <begin position="1067"/>
        <end position="1095"/>
    </location>
</feature>
<evidence type="ECO:0000313" key="17">
    <source>
        <dbReference type="Proteomes" id="UP000618051"/>
    </source>
</evidence>
<organism evidence="15">
    <name type="scientific">Lamprotornis superbus</name>
    <dbReference type="NCBI Taxonomy" id="245042"/>
    <lineage>
        <taxon>Eukaryota</taxon>
        <taxon>Metazoa</taxon>
        <taxon>Chordata</taxon>
        <taxon>Craniata</taxon>
        <taxon>Vertebrata</taxon>
        <taxon>Euteleostomi</taxon>
        <taxon>Archelosauria</taxon>
        <taxon>Archosauria</taxon>
        <taxon>Dinosauria</taxon>
        <taxon>Saurischia</taxon>
        <taxon>Theropoda</taxon>
        <taxon>Coelurosauria</taxon>
        <taxon>Aves</taxon>
        <taxon>Neognathae</taxon>
        <taxon>Neoaves</taxon>
        <taxon>Telluraves</taxon>
        <taxon>Australaves</taxon>
        <taxon>Passeriformes</taxon>
        <taxon>Sturnidae</taxon>
        <taxon>Lamprotornis</taxon>
    </lineage>
</organism>
<evidence type="ECO:0000256" key="3">
    <source>
        <dbReference type="ARBA" id="ARBA00023015"/>
    </source>
</evidence>
<keyword evidence="1" id="KW-0597">Phosphoprotein</keyword>
<dbReference type="Pfam" id="PF00249">
    <property type="entry name" value="Myb_DNA-binding"/>
    <property type="match status" value="2"/>
</dbReference>
<evidence type="ECO:0000259" key="13">
    <source>
        <dbReference type="PROSITE" id="PS51293"/>
    </source>
</evidence>
<feature type="compositionally biased region" description="Basic and acidic residues" evidence="11">
    <location>
        <begin position="1337"/>
        <end position="1349"/>
    </location>
</feature>
<evidence type="ECO:0000256" key="8">
    <source>
        <dbReference type="ARBA" id="ARBA00071222"/>
    </source>
</evidence>
<keyword evidence="4" id="KW-0238">DNA-binding</keyword>
<dbReference type="SMART" id="SM00717">
    <property type="entry name" value="SANT"/>
    <property type="match status" value="5"/>
</dbReference>
<comment type="caution">
    <text evidence="15">The sequence shown here is derived from an EMBL/GenBank/DDBJ whole genome shotgun (WGS) entry which is preliminary data.</text>
</comment>
<feature type="domain" description="Myb-like" evidence="12">
    <location>
        <begin position="288"/>
        <end position="340"/>
    </location>
</feature>
<dbReference type="InterPro" id="IPR051575">
    <property type="entry name" value="Myb-like_DNA-bd"/>
</dbReference>
<feature type="compositionally biased region" description="Basic and acidic residues" evidence="11">
    <location>
        <begin position="1358"/>
        <end position="1376"/>
    </location>
</feature>
<evidence type="ECO:0000256" key="11">
    <source>
        <dbReference type="SAM" id="MobiDB-lite"/>
    </source>
</evidence>
<feature type="compositionally biased region" description="Polar residues" evidence="11">
    <location>
        <begin position="811"/>
        <end position="829"/>
    </location>
</feature>
<feature type="non-terminal residue" evidence="15">
    <location>
        <position position="1"/>
    </location>
</feature>
<protein>
    <recommendedName>
        <fullName evidence="8">snRNA-activating protein complex subunit 4</fullName>
    </recommendedName>
    <alternativeName>
        <fullName evidence="9">snRNA-activating protein complex 190 kDa subunit</fullName>
    </alternativeName>
</protein>
<dbReference type="SUPFAM" id="SSF46689">
    <property type="entry name" value="Homeodomain-like"/>
    <property type="match status" value="3"/>
</dbReference>
<dbReference type="InterPro" id="IPR017930">
    <property type="entry name" value="Myb_dom"/>
</dbReference>
<dbReference type="PANTHER" id="PTHR46621:SF1">
    <property type="entry name" value="SNRNA-ACTIVATING PROTEIN COMPLEX SUBUNIT 4"/>
    <property type="match status" value="1"/>
</dbReference>
<reference evidence="15" key="1">
    <citation type="submission" date="2020-10" db="EMBL/GenBank/DDBJ databases">
        <title>Feather gene expression reveals the developmental basis of iridescence in African starlings.</title>
        <authorList>
            <person name="Rubenstein D.R."/>
        </authorList>
    </citation>
    <scope>NUCLEOTIDE SEQUENCE</scope>
    <source>
        <strain evidence="15">SS15</strain>
        <tissue evidence="15">Liver</tissue>
    </source>
</reference>
<accession>A0A835TX16</accession>
<comment type="function">
    <text evidence="7">Part of the SNAPc complex required for the transcription of both RNA polymerase II and III small-nuclear RNA genes. Binds to the proximal sequence element (PSE), a non-TATA-box basal promoter element common to these 2 types of genes. Recruits TBP and BRF2 to the U6 snRNA TATA box.</text>
</comment>
<evidence type="ECO:0000313" key="15">
    <source>
        <dbReference type="EMBL" id="KAG0122390.1"/>
    </source>
</evidence>
<keyword evidence="5" id="KW-0804">Transcription</keyword>
<feature type="compositionally biased region" description="Polar residues" evidence="11">
    <location>
        <begin position="700"/>
        <end position="709"/>
    </location>
</feature>
<feature type="domain" description="HTH myb-type" evidence="14">
    <location>
        <begin position="341"/>
        <end position="396"/>
    </location>
</feature>
<dbReference type="PANTHER" id="PTHR46621">
    <property type="entry name" value="SNRNA-ACTIVATING PROTEIN COMPLEX SUBUNIT 4"/>
    <property type="match status" value="1"/>
</dbReference>
<evidence type="ECO:0000256" key="1">
    <source>
        <dbReference type="ARBA" id="ARBA00022553"/>
    </source>
</evidence>
<proteinExistence type="predicted"/>
<evidence type="ECO:0000313" key="16">
    <source>
        <dbReference type="EMBL" id="KAI1232185.1"/>
    </source>
</evidence>
<dbReference type="Pfam" id="PF13921">
    <property type="entry name" value="Myb_DNA-bind_6"/>
    <property type="match status" value="1"/>
</dbReference>
<evidence type="ECO:0000256" key="2">
    <source>
        <dbReference type="ARBA" id="ARBA00022737"/>
    </source>
</evidence>
<keyword evidence="10" id="KW-0175">Coiled coil</keyword>
<dbReference type="EMBL" id="JADDUC010000036">
    <property type="protein sequence ID" value="KAG0122390.1"/>
    <property type="molecule type" value="Genomic_DNA"/>
</dbReference>
<dbReference type="Proteomes" id="UP000618051">
    <property type="component" value="Unassembled WGS sequence"/>
</dbReference>
<dbReference type="OrthoDB" id="2143914at2759"/>
<evidence type="ECO:0000256" key="5">
    <source>
        <dbReference type="ARBA" id="ARBA00023163"/>
    </source>
</evidence>
<dbReference type="GO" id="GO:0019185">
    <property type="term" value="C:snRNA-activating protein complex"/>
    <property type="evidence" value="ECO:0007669"/>
    <property type="project" value="TreeGrafter"/>
</dbReference>
<evidence type="ECO:0000259" key="12">
    <source>
        <dbReference type="PROSITE" id="PS50090"/>
    </source>
</evidence>
<dbReference type="InterPro" id="IPR001005">
    <property type="entry name" value="SANT/Myb"/>
</dbReference>
<keyword evidence="3" id="KW-0805">Transcription regulation</keyword>
<feature type="domain" description="Myb-like" evidence="12">
    <location>
        <begin position="234"/>
        <end position="286"/>
    </location>
</feature>
<keyword evidence="17" id="KW-1185">Reference proteome</keyword>
<dbReference type="GO" id="GO:0001006">
    <property type="term" value="F:RNA polymerase III type 3 promoter sequence-specific DNA binding"/>
    <property type="evidence" value="ECO:0007669"/>
    <property type="project" value="TreeGrafter"/>
</dbReference>
<dbReference type="PROSITE" id="PS51294">
    <property type="entry name" value="HTH_MYB"/>
    <property type="match status" value="3"/>
</dbReference>
<feature type="domain" description="Myb-like" evidence="12">
    <location>
        <begin position="393"/>
        <end position="444"/>
    </location>
</feature>
<feature type="domain" description="SANT" evidence="13">
    <location>
        <begin position="396"/>
        <end position="445"/>
    </location>
</feature>
<feature type="region of interest" description="Disordered" evidence="11">
    <location>
        <begin position="1067"/>
        <end position="1138"/>
    </location>
</feature>
<evidence type="ECO:0000256" key="9">
    <source>
        <dbReference type="ARBA" id="ARBA00079701"/>
    </source>
</evidence>
<gene>
    <name evidence="16" type="ORF">IHE44_0007250</name>
    <name evidence="15" type="ORF">IHE44_009017</name>
</gene>
<feature type="compositionally biased region" description="Polar residues" evidence="11">
    <location>
        <begin position="1028"/>
        <end position="1038"/>
    </location>
</feature>
<dbReference type="CDD" id="cd00167">
    <property type="entry name" value="SANT"/>
    <property type="match status" value="2"/>
</dbReference>
<keyword evidence="2" id="KW-0677">Repeat</keyword>
<dbReference type="GO" id="GO:0000978">
    <property type="term" value="F:RNA polymerase II cis-regulatory region sequence-specific DNA binding"/>
    <property type="evidence" value="ECO:0007669"/>
    <property type="project" value="TreeGrafter"/>
</dbReference>
<dbReference type="FunFam" id="1.10.10.60:FF:000016">
    <property type="entry name" value="Transcriptional activator Myb isoform A"/>
    <property type="match status" value="1"/>
</dbReference>
<feature type="domain" description="Myb-like" evidence="12">
    <location>
        <begin position="341"/>
        <end position="392"/>
    </location>
</feature>
<name>A0A835TX16_9PASS</name>
<dbReference type="PROSITE" id="PS50090">
    <property type="entry name" value="MYB_LIKE"/>
    <property type="match status" value="4"/>
</dbReference>
<feature type="region of interest" description="Disordered" evidence="11">
    <location>
        <begin position="1319"/>
        <end position="1376"/>
    </location>
</feature>
<dbReference type="GO" id="GO:0042795">
    <property type="term" value="P:snRNA transcription by RNA polymerase II"/>
    <property type="evidence" value="ECO:0007669"/>
    <property type="project" value="TreeGrafter"/>
</dbReference>
<feature type="coiled-coil region" evidence="10">
    <location>
        <begin position="166"/>
        <end position="193"/>
    </location>
</feature>
<dbReference type="InterPro" id="IPR017884">
    <property type="entry name" value="SANT_dom"/>
</dbReference>
<sequence>MEVEIEEDSSGDHDDEDDDDIESLPQDPETCLQMNHVYQEVIKEKIEEVELLIAQNKKQQKEIVCDFGGPKTAKAGDGRNLPTNVFLGHFMKPYFKDKITGIGPPSNEDAKEKAAQGIKSFEQLHSTKWKTGEKILLQKSVVSDRLQRLLQPKLLKLSYWNQKLEKVKTDTEKHILEKQIKDLEREIESINQLPESDLIGNRFDEHDWDKISNIHFDGQRNSEELRKFWQNWEHPSINKKEWTEEEIENLKQIAAKHNYLDWQTIAQELGTNRTPFQCLQKYQIYNKDLKRKEWTKEEDQMLLELVQEMRVGSHIPYKKIAYYMEGRDSAQLIYRWTKSVDPSLKKGAWTPEEDAMLMAAVKKYGEKDWYKIRREVPGRSDAQCRDRYLKVLHWNVKKGRWSLEEEEQLIELVEKHGLGHWSKIASDLIHRTGSQCLSKWKLMVGSKVFIDLWIPTRTDTQEATRERYQIQSLLSAGRAAAGSSCSDIPGAGCDRDGAADKSSELNTLLRGIAQPHSTDVLVKNPAEVMAKASQCGKQVLRVSLEEVRKILRRNTNFQRKLMLKPPASLLAKPAGVGAADGQDVQELPERARRRDRECWRRLSLNRKLLMAVTPWVGNVLLPCTVQAGGMAFYQTKAAAIHEKVKSVSLSSTPLFALLVHLFQIDTKGCMKIIKERKLRHLELLKANARSPQQVFSAQACSQRNSQQDIPRNAVRRSPALRARDSATGALESCARAVQGAPPAQGQRQKPKTVSELLREKRLRESQAKKAMQRTVLVASQVLVSGPLIIQHPPQQIIPSAQAGSKPAAASGTESQAQGSPVPTRTSAAGSASALVPKNHSSAVPEAGDSPGCSKGTDLQSSKKLKEEALQSSPEGGVSLGVNPAAADQGGCNSQVPASSSASAVLQNQALVPQQITVVPLGLESGTNNLSLSTPHNGPQQTPVSLLPALVTPQAAAPVIPNSLLPFRWVVISQALLPSAVQTVVSVPQGMPAAAGESQCQTNVTSNGSVSALGGTLVPAGANPPHPSSAETKGPSSQLAAAPLGKAADQSTIHLPLTPVCPGSTTSSVSAVTPACSDGSSMAPDSSAAPAASPAPCAIVLPQTQPPASTQGSNSQPVPSLTSLGRCSDSITTNKSSFNPDSIRTETVLWSAAAAPHSNVPGSSGCSDAQELRSRPIASKPPSADVPPQPSTSSAEKSPLDFSLISLEDEGLVKEYLSGKQGVQVPSLQTKLPYLPPFLCNIKTLSKLLVQKAALEEQAASLLPSEASGDRGTGDVFHAVGELVQQKLGDNPAYLLLKARFLAAFTLPAVLATLPPPKVTTTLSASRKQHEDSDDEEWQSKKKVSEKESCGNELTGAQEDWRHEDEPGDKDADLLNQ</sequence>
<dbReference type="FunFam" id="1.10.10.60:FF:000314">
    <property type="entry name" value="Small nuclear RNA-activating complex, polypeptide 4"/>
    <property type="match status" value="1"/>
</dbReference>
<evidence type="ECO:0000256" key="4">
    <source>
        <dbReference type="ARBA" id="ARBA00023125"/>
    </source>
</evidence>
<feature type="region of interest" description="Disordered" evidence="11">
    <location>
        <begin position="1155"/>
        <end position="1199"/>
    </location>
</feature>
<feature type="region of interest" description="Disordered" evidence="11">
    <location>
        <begin position="1"/>
        <end position="30"/>
    </location>
</feature>
<feature type="region of interest" description="Disordered" evidence="11">
    <location>
        <begin position="1004"/>
        <end position="1044"/>
    </location>
</feature>
<evidence type="ECO:0000259" key="14">
    <source>
        <dbReference type="PROSITE" id="PS51294"/>
    </source>
</evidence>
<dbReference type="Gene3D" id="1.10.10.60">
    <property type="entry name" value="Homeodomain-like"/>
    <property type="match status" value="4"/>
</dbReference>
<dbReference type="InterPro" id="IPR009057">
    <property type="entry name" value="Homeodomain-like_sf"/>
</dbReference>
<feature type="domain" description="HTH myb-type" evidence="14">
    <location>
        <begin position="234"/>
        <end position="290"/>
    </location>
</feature>
<feature type="domain" description="HTH myb-type" evidence="14">
    <location>
        <begin position="397"/>
        <end position="448"/>
    </location>
</feature>
<dbReference type="EMBL" id="JADDUC020000023">
    <property type="protein sequence ID" value="KAI1232185.1"/>
    <property type="molecule type" value="Genomic_DNA"/>
</dbReference>
<evidence type="ECO:0000256" key="6">
    <source>
        <dbReference type="ARBA" id="ARBA00023242"/>
    </source>
</evidence>
<dbReference type="GO" id="GO:0042796">
    <property type="term" value="P:snRNA transcription by RNA polymerase III"/>
    <property type="evidence" value="ECO:0007669"/>
    <property type="project" value="TreeGrafter"/>
</dbReference>
<feature type="region of interest" description="Disordered" evidence="11">
    <location>
        <begin position="798"/>
        <end position="897"/>
    </location>
</feature>
<reference evidence="16 17" key="2">
    <citation type="journal article" date="2021" name="J. Hered.">
        <title>Feather Gene Expression Elucidates the Developmental Basis of Plumage Iridescence in African Starlings.</title>
        <authorList>
            <person name="Rubenstein D.R."/>
            <person name="Corvelo A."/>
            <person name="MacManes M.D."/>
            <person name="Maia R."/>
            <person name="Narzisi G."/>
            <person name="Rousaki A."/>
            <person name="Vandenabeele P."/>
            <person name="Shawkey M.D."/>
            <person name="Solomon J."/>
        </authorList>
    </citation>
    <scope>NUCLEOTIDE SEQUENCE [LARGE SCALE GENOMIC DNA]</scope>
    <source>
        <strain evidence="16">SS15</strain>
    </source>
</reference>
<evidence type="ECO:0000256" key="7">
    <source>
        <dbReference type="ARBA" id="ARBA00025193"/>
    </source>
</evidence>
<feature type="compositionally biased region" description="Acidic residues" evidence="11">
    <location>
        <begin position="1"/>
        <end position="22"/>
    </location>
</feature>
<feature type="compositionally biased region" description="Polar residues" evidence="11">
    <location>
        <begin position="1101"/>
        <end position="1138"/>
    </location>
</feature>
<evidence type="ECO:0000256" key="10">
    <source>
        <dbReference type="SAM" id="Coils"/>
    </source>
</evidence>
<keyword evidence="6" id="KW-0539">Nucleus</keyword>
<reference evidence="16" key="3">
    <citation type="submission" date="2022-01" db="EMBL/GenBank/DDBJ databases">
        <authorList>
            <person name="Rubenstein D.R."/>
        </authorList>
    </citation>
    <scope>NUCLEOTIDE SEQUENCE</scope>
    <source>
        <strain evidence="16">SS15</strain>
        <tissue evidence="16">Liver</tissue>
    </source>
</reference>